<dbReference type="Pfam" id="PF21068">
    <property type="entry name" value="ATPgraspMvdD"/>
    <property type="match status" value="1"/>
</dbReference>
<dbReference type="Proteomes" id="UP001291653">
    <property type="component" value="Unassembled WGS sequence"/>
</dbReference>
<name>A0ABQ5P200_9ACTN</name>
<keyword evidence="3" id="KW-1185">Reference proteome</keyword>
<organism evidence="2 3">
    <name type="scientific">Streptomyces yaizuensis</name>
    <dbReference type="NCBI Taxonomy" id="2989713"/>
    <lineage>
        <taxon>Bacteria</taxon>
        <taxon>Bacillati</taxon>
        <taxon>Actinomycetota</taxon>
        <taxon>Actinomycetes</taxon>
        <taxon>Kitasatosporales</taxon>
        <taxon>Streptomycetaceae</taxon>
        <taxon>Streptomyces</taxon>
    </lineage>
</organism>
<protein>
    <submittedName>
        <fullName evidence="2">ATP-grasp ribosomal peptide maturase</fullName>
    </submittedName>
</protein>
<dbReference type="SUPFAM" id="SSF56059">
    <property type="entry name" value="Glutathione synthetase ATP-binding domain-like"/>
    <property type="match status" value="1"/>
</dbReference>
<sequence>MTFRASQGTRGGLPPRVLVVTHALDPTADFVLRELNERRVPFWRTDLADFPTRTTLRTELGADSRWAGSLHDSVQGIDLSELRAVWWRKPTAHELPDSMSGPERRFAVGQAKRAITVLGSLPGVLWVNRPQANVDCTKPVHLAAAVASGLQVPETLITNDPAAVPPFARRCGGRIVTKVLGGIVHTEGGTRGQLYTRRVPEEQWRDPRIALTAHLFQREITDRAYEVRVAVVAGRLFAAAIHAPAGHTGPDWRQDSDAFTHTAIDLPASIEDAVREMMRRLGLVFAALDFIVDDRGVHYLVDVNAGGQWAWIEPTREPITYAIADLLQKGPTRR</sequence>
<comment type="caution">
    <text evidence="2">The sequence shown here is derived from an EMBL/GenBank/DDBJ whole genome shotgun (WGS) entry which is preliminary data.</text>
</comment>
<evidence type="ECO:0000259" key="1">
    <source>
        <dbReference type="Pfam" id="PF21068"/>
    </source>
</evidence>
<feature type="domain" description="MvdD-like pre-ATP grasp" evidence="1">
    <location>
        <begin position="17"/>
        <end position="130"/>
    </location>
</feature>
<dbReference type="RefSeq" id="WP_323448552.1">
    <property type="nucleotide sequence ID" value="NZ_BSBI01000008.1"/>
</dbReference>
<evidence type="ECO:0000313" key="2">
    <source>
        <dbReference type="EMBL" id="GLF96515.1"/>
    </source>
</evidence>
<dbReference type="Gene3D" id="3.30.470.20">
    <property type="entry name" value="ATP-grasp fold, B domain"/>
    <property type="match status" value="1"/>
</dbReference>
<dbReference type="InterPro" id="IPR048936">
    <property type="entry name" value="MvdD-like_ATPgrasp"/>
</dbReference>
<proteinExistence type="predicted"/>
<accession>A0ABQ5P200</accession>
<dbReference type="PANTHER" id="PTHR21621">
    <property type="entry name" value="RIBOSOMAL PROTEIN S6 MODIFICATION PROTEIN"/>
    <property type="match status" value="1"/>
</dbReference>
<evidence type="ECO:0000313" key="3">
    <source>
        <dbReference type="Proteomes" id="UP001291653"/>
    </source>
</evidence>
<reference evidence="2 3" key="1">
    <citation type="submission" date="2022-10" db="EMBL/GenBank/DDBJ databases">
        <title>Draft genome sequence of Streptomyces sp. YSPA8.</title>
        <authorList>
            <person name="Moriuchi R."/>
            <person name="Dohra H."/>
            <person name="Yamamura H."/>
            <person name="Kodani S."/>
        </authorList>
    </citation>
    <scope>NUCLEOTIDE SEQUENCE [LARGE SCALE GENOMIC DNA]</scope>
    <source>
        <strain evidence="2 3">YSPA8</strain>
    </source>
</reference>
<dbReference type="EMBL" id="BSBI01000008">
    <property type="protein sequence ID" value="GLF96515.1"/>
    <property type="molecule type" value="Genomic_DNA"/>
</dbReference>
<dbReference type="PANTHER" id="PTHR21621:SF0">
    <property type="entry name" value="BETA-CITRYLGLUTAMATE SYNTHASE B-RELATED"/>
    <property type="match status" value="1"/>
</dbReference>
<gene>
    <name evidence="2" type="ORF">SYYSPA8_19480</name>
</gene>